<reference evidence="1 2" key="2">
    <citation type="submission" date="2018-04" db="EMBL/GenBank/DDBJ databases">
        <title>OglaRS2 (Oryza glaberrima Reference Sequence Version 2).</title>
        <authorList>
            <person name="Zhang J."/>
            <person name="Kudrna D."/>
            <person name="Lee S."/>
            <person name="Talag J."/>
            <person name="Rajasekar S."/>
            <person name="Wing R.A."/>
        </authorList>
    </citation>
    <scope>NUCLEOTIDE SEQUENCE [LARGE SCALE GENOMIC DNA]</scope>
    <source>
        <strain evidence="1 2">cv. IRGC 96717</strain>
    </source>
</reference>
<dbReference type="AlphaFoldDB" id="I1PDW6"/>
<name>I1PDW6_ORYGL</name>
<protein>
    <submittedName>
        <fullName evidence="1">Uncharacterized protein</fullName>
    </submittedName>
</protein>
<dbReference type="Gramene" id="ORGLA03G0256200.1">
    <property type="protein sequence ID" value="ORGLA03G0256200.1"/>
    <property type="gene ID" value="ORGLA03G0256200"/>
</dbReference>
<dbReference type="Proteomes" id="UP000007306">
    <property type="component" value="Chromosome 3"/>
</dbReference>
<organism evidence="1 2">
    <name type="scientific">Oryza glaberrima</name>
    <name type="common">African rice</name>
    <dbReference type="NCBI Taxonomy" id="4538"/>
    <lineage>
        <taxon>Eukaryota</taxon>
        <taxon>Viridiplantae</taxon>
        <taxon>Streptophyta</taxon>
        <taxon>Embryophyta</taxon>
        <taxon>Tracheophyta</taxon>
        <taxon>Spermatophyta</taxon>
        <taxon>Magnoliopsida</taxon>
        <taxon>Liliopsida</taxon>
        <taxon>Poales</taxon>
        <taxon>Poaceae</taxon>
        <taxon>BOP clade</taxon>
        <taxon>Oryzoideae</taxon>
        <taxon>Oryzeae</taxon>
        <taxon>Oryzinae</taxon>
        <taxon>Oryza</taxon>
    </lineage>
</organism>
<reference evidence="1" key="1">
    <citation type="submission" date="2015-06" db="UniProtKB">
        <authorList>
            <consortium name="EnsemblPlants"/>
        </authorList>
    </citation>
    <scope>IDENTIFICATION</scope>
</reference>
<dbReference type="HOGENOM" id="CLU_2780002_0_0_1"/>
<sequence>MALHILAKFRYTKVVAWMAYQQLDPSQWEAIHTIQDRWEKLANMADVLKGGLHTLILLIVWEIWKERNQ</sequence>
<proteinExistence type="predicted"/>
<dbReference type="EnsemblPlants" id="ORGLA03G0256200.1">
    <property type="protein sequence ID" value="ORGLA03G0256200.1"/>
    <property type="gene ID" value="ORGLA03G0256200"/>
</dbReference>
<evidence type="ECO:0000313" key="2">
    <source>
        <dbReference type="Proteomes" id="UP000007306"/>
    </source>
</evidence>
<evidence type="ECO:0000313" key="1">
    <source>
        <dbReference type="EnsemblPlants" id="ORGLA03G0256200.1"/>
    </source>
</evidence>
<accession>I1PDW6</accession>
<keyword evidence="2" id="KW-1185">Reference proteome</keyword>